<dbReference type="Proteomes" id="UP000245618">
    <property type="component" value="Unassembled WGS sequence"/>
</dbReference>
<dbReference type="NCBIfam" id="TIGR03519">
    <property type="entry name" value="T9SS_PorP_fam"/>
    <property type="match status" value="1"/>
</dbReference>
<protein>
    <recommendedName>
        <fullName evidence="4">Type IX secretion system membrane protein PorP/SprF</fullName>
    </recommendedName>
</protein>
<evidence type="ECO:0000313" key="2">
    <source>
        <dbReference type="EMBL" id="PWA10514.1"/>
    </source>
</evidence>
<accession>A0A2U1JZZ5</accession>
<gene>
    <name evidence="2" type="ORF">DB891_04615</name>
</gene>
<keyword evidence="1" id="KW-0732">Signal</keyword>
<dbReference type="InterPro" id="IPR019861">
    <property type="entry name" value="PorP/SprF_Bacteroidetes"/>
</dbReference>
<keyword evidence="3" id="KW-1185">Reference proteome</keyword>
<reference evidence="2 3" key="1">
    <citation type="submission" date="2018-04" db="EMBL/GenBank/DDBJ databases">
        <title>Flavobacterium sp. nov., isolated from glacier ice.</title>
        <authorList>
            <person name="Liu Q."/>
            <person name="Xin Y.-H."/>
        </authorList>
    </citation>
    <scope>NUCLEOTIDE SEQUENCE [LARGE SCALE GENOMIC DNA]</scope>
    <source>
        <strain evidence="2 3">LB2P30</strain>
    </source>
</reference>
<comment type="caution">
    <text evidence="2">The sequence shown here is derived from an EMBL/GenBank/DDBJ whole genome shotgun (WGS) entry which is preliminary data.</text>
</comment>
<proteinExistence type="predicted"/>
<feature type="signal peptide" evidence="1">
    <location>
        <begin position="1"/>
        <end position="20"/>
    </location>
</feature>
<evidence type="ECO:0000313" key="3">
    <source>
        <dbReference type="Proteomes" id="UP000245618"/>
    </source>
</evidence>
<dbReference type="AlphaFoldDB" id="A0A2U1JZZ5"/>
<name>A0A2U1JZZ5_9FLAO</name>
<dbReference type="OrthoDB" id="1186563at2"/>
<dbReference type="RefSeq" id="WP_116761062.1">
    <property type="nucleotide sequence ID" value="NZ_QCZH01000003.1"/>
</dbReference>
<organism evidence="2 3">
    <name type="scientific">Flavobacterium laiguense</name>
    <dbReference type="NCBI Taxonomy" id="2169409"/>
    <lineage>
        <taxon>Bacteria</taxon>
        <taxon>Pseudomonadati</taxon>
        <taxon>Bacteroidota</taxon>
        <taxon>Flavobacteriia</taxon>
        <taxon>Flavobacteriales</taxon>
        <taxon>Flavobacteriaceae</taxon>
        <taxon>Flavobacterium</taxon>
    </lineage>
</organism>
<dbReference type="Pfam" id="PF11751">
    <property type="entry name" value="PorP_SprF"/>
    <property type="match status" value="1"/>
</dbReference>
<feature type="chain" id="PRO_5015706897" description="Type IX secretion system membrane protein PorP/SprF" evidence="1">
    <location>
        <begin position="21"/>
        <end position="343"/>
    </location>
</feature>
<evidence type="ECO:0000256" key="1">
    <source>
        <dbReference type="SAM" id="SignalP"/>
    </source>
</evidence>
<dbReference type="EMBL" id="QCZH01000003">
    <property type="protein sequence ID" value="PWA10514.1"/>
    <property type="molecule type" value="Genomic_DNA"/>
</dbReference>
<evidence type="ECO:0008006" key="4">
    <source>
        <dbReference type="Google" id="ProtNLM"/>
    </source>
</evidence>
<sequence length="343" mass="38709">MKLKLLLFILLITLSVEVRAQDPIFTQYFFVPETINPAFTGTLAAWYGGLIHRSQWPDGFGRIDTEFGFINGPIDVDGKMGLGLTILNNREEFTNYNYLQFNGTYAYRIDLSDDWKLRLGVETGYGHKNYNYSNTLLEDQIDGGTGAIIGGSVDPGFLNYSDSIDFFDISSGFLIYNEDAWFGMAIKHLNRPDIAVIEYNDVALNMFFSFHGGYAFTTDNLLSGFADESKFLLTGNYMRQGVYNRLDFGGAFEFDKFTLGATMTTNPEGKSKDSSILTSINLLTSIQLDRFVLGYSYDINTTGVGNAQNIHEFSLTFQLGRICRNCYSDFVKQPWGRNYTEPN</sequence>